<dbReference type="Proteomes" id="UP000602050">
    <property type="component" value="Unassembled WGS sequence"/>
</dbReference>
<dbReference type="SUPFAM" id="SSF48008">
    <property type="entry name" value="GntR ligand-binding domain-like"/>
    <property type="match status" value="1"/>
</dbReference>
<dbReference type="InterPro" id="IPR000524">
    <property type="entry name" value="Tscrpt_reg_HTH_GntR"/>
</dbReference>
<dbReference type="Gene3D" id="1.10.10.10">
    <property type="entry name" value="Winged helix-like DNA-binding domain superfamily/Winged helix DNA-binding domain"/>
    <property type="match status" value="1"/>
</dbReference>
<dbReference type="InterPro" id="IPR036390">
    <property type="entry name" value="WH_DNA-bd_sf"/>
</dbReference>
<comment type="caution">
    <text evidence="5">The sequence shown here is derived from an EMBL/GenBank/DDBJ whole genome shotgun (WGS) entry which is preliminary data.</text>
</comment>
<keyword evidence="3" id="KW-0804">Transcription</keyword>
<dbReference type="EMBL" id="BMEV01000024">
    <property type="protein sequence ID" value="GGH75695.1"/>
    <property type="molecule type" value="Genomic_DNA"/>
</dbReference>
<keyword evidence="1" id="KW-0805">Transcription regulation</keyword>
<name>A0A8J2ZT59_9BACI</name>
<gene>
    <name evidence="5" type="primary">gntR</name>
    <name evidence="5" type="ORF">GCM10010978_15800</name>
</gene>
<evidence type="ECO:0000256" key="1">
    <source>
        <dbReference type="ARBA" id="ARBA00023015"/>
    </source>
</evidence>
<dbReference type="PROSITE" id="PS50949">
    <property type="entry name" value="HTH_GNTR"/>
    <property type="match status" value="1"/>
</dbReference>
<organism evidence="5 6">
    <name type="scientific">Compostibacillus humi</name>
    <dbReference type="NCBI Taxonomy" id="1245525"/>
    <lineage>
        <taxon>Bacteria</taxon>
        <taxon>Bacillati</taxon>
        <taxon>Bacillota</taxon>
        <taxon>Bacilli</taxon>
        <taxon>Bacillales</taxon>
        <taxon>Bacillaceae</taxon>
        <taxon>Compostibacillus</taxon>
    </lineage>
</organism>
<reference evidence="5" key="2">
    <citation type="submission" date="2020-09" db="EMBL/GenBank/DDBJ databases">
        <authorList>
            <person name="Sun Q."/>
            <person name="Zhou Y."/>
        </authorList>
    </citation>
    <scope>NUCLEOTIDE SEQUENCE</scope>
    <source>
        <strain evidence="5">CGMCC 1.12360</strain>
    </source>
</reference>
<evidence type="ECO:0000313" key="6">
    <source>
        <dbReference type="Proteomes" id="UP000602050"/>
    </source>
</evidence>
<dbReference type="CDD" id="cd07377">
    <property type="entry name" value="WHTH_GntR"/>
    <property type="match status" value="1"/>
</dbReference>
<keyword evidence="2" id="KW-0238">DNA-binding</keyword>
<sequence length="208" mass="24542">MTLIVTTKPKVYQGVLQQIRLYIEKNRLGPGDKLPSERELSEKLQAGRSSVREALRALELLGIIETRTGEGTFIANYESFQTLDILASFVLSDPRIRRNLLETKRILEKEAAKQACSHLSEKDISVLKDKMDRWEERPYECHLSFFSFLFAKTENLLMLRIWQLMEEYSSPFEKQNYTKEFYGKLLQYYREKTVNSIESLFTRYEMTK</sequence>
<dbReference type="Pfam" id="PF00392">
    <property type="entry name" value="GntR"/>
    <property type="match status" value="1"/>
</dbReference>
<accession>A0A8J2ZT59</accession>
<keyword evidence="6" id="KW-1185">Reference proteome</keyword>
<dbReference type="SUPFAM" id="SSF46785">
    <property type="entry name" value="Winged helix' DNA-binding domain"/>
    <property type="match status" value="1"/>
</dbReference>
<evidence type="ECO:0000256" key="3">
    <source>
        <dbReference type="ARBA" id="ARBA00023163"/>
    </source>
</evidence>
<dbReference type="RefSeq" id="WP_229733592.1">
    <property type="nucleotide sequence ID" value="NZ_BMEV01000024.1"/>
</dbReference>
<dbReference type="InterPro" id="IPR036388">
    <property type="entry name" value="WH-like_DNA-bd_sf"/>
</dbReference>
<evidence type="ECO:0000259" key="4">
    <source>
        <dbReference type="PROSITE" id="PS50949"/>
    </source>
</evidence>
<evidence type="ECO:0000313" key="5">
    <source>
        <dbReference type="EMBL" id="GGH75695.1"/>
    </source>
</evidence>
<evidence type="ECO:0000256" key="2">
    <source>
        <dbReference type="ARBA" id="ARBA00023125"/>
    </source>
</evidence>
<dbReference type="PRINTS" id="PR00035">
    <property type="entry name" value="HTHGNTR"/>
</dbReference>
<dbReference type="SMART" id="SM00345">
    <property type="entry name" value="HTH_GNTR"/>
    <property type="match status" value="1"/>
</dbReference>
<dbReference type="InterPro" id="IPR008920">
    <property type="entry name" value="TF_FadR/GntR_C"/>
</dbReference>
<protein>
    <submittedName>
        <fullName evidence="5">GntR family transcriptional regulator</fullName>
    </submittedName>
</protein>
<feature type="domain" description="HTH gntR-type" evidence="4">
    <location>
        <begin position="9"/>
        <end position="77"/>
    </location>
</feature>
<dbReference type="AlphaFoldDB" id="A0A8J2ZT59"/>
<dbReference type="GO" id="GO:0003677">
    <property type="term" value="F:DNA binding"/>
    <property type="evidence" value="ECO:0007669"/>
    <property type="project" value="UniProtKB-KW"/>
</dbReference>
<dbReference type="GO" id="GO:0003700">
    <property type="term" value="F:DNA-binding transcription factor activity"/>
    <property type="evidence" value="ECO:0007669"/>
    <property type="project" value="InterPro"/>
</dbReference>
<proteinExistence type="predicted"/>
<dbReference type="PANTHER" id="PTHR43537:SF54">
    <property type="entry name" value="TRANSCRIPTIONAL REGULATOR, GNTR FAMILY"/>
    <property type="match status" value="1"/>
</dbReference>
<reference evidence="5" key="1">
    <citation type="journal article" date="2014" name="Int. J. Syst. Evol. Microbiol.">
        <title>Complete genome sequence of Corynebacterium casei LMG S-19264T (=DSM 44701T), isolated from a smear-ripened cheese.</title>
        <authorList>
            <consortium name="US DOE Joint Genome Institute (JGI-PGF)"/>
            <person name="Walter F."/>
            <person name="Albersmeier A."/>
            <person name="Kalinowski J."/>
            <person name="Ruckert C."/>
        </authorList>
    </citation>
    <scope>NUCLEOTIDE SEQUENCE</scope>
    <source>
        <strain evidence="5">CGMCC 1.12360</strain>
    </source>
</reference>
<dbReference type="PANTHER" id="PTHR43537">
    <property type="entry name" value="TRANSCRIPTIONAL REGULATOR, GNTR FAMILY"/>
    <property type="match status" value="1"/>
</dbReference>